<dbReference type="EMBL" id="LWCA01001480">
    <property type="protein sequence ID" value="OAF65034.1"/>
    <property type="molecule type" value="Genomic_DNA"/>
</dbReference>
<evidence type="ECO:0000313" key="2">
    <source>
        <dbReference type="Proteomes" id="UP000078046"/>
    </source>
</evidence>
<accession>A0A177AUZ5</accession>
<dbReference type="AlphaFoldDB" id="A0A177AUZ5"/>
<reference evidence="1 2" key="1">
    <citation type="submission" date="2016-04" db="EMBL/GenBank/DDBJ databases">
        <title>The genome of Intoshia linei affirms orthonectids as highly simplified spiralians.</title>
        <authorList>
            <person name="Mikhailov K.V."/>
            <person name="Slusarev G.S."/>
            <person name="Nikitin M.A."/>
            <person name="Logacheva M.D."/>
            <person name="Penin A."/>
            <person name="Aleoshin V."/>
            <person name="Panchin Y.V."/>
        </authorList>
    </citation>
    <scope>NUCLEOTIDE SEQUENCE [LARGE SCALE GENOMIC DNA]</scope>
    <source>
        <strain evidence="1">Intl2013</strain>
        <tissue evidence="1">Whole animal</tissue>
    </source>
</reference>
<dbReference type="Proteomes" id="UP000078046">
    <property type="component" value="Unassembled WGS sequence"/>
</dbReference>
<comment type="caution">
    <text evidence="1">The sequence shown here is derived from an EMBL/GenBank/DDBJ whole genome shotgun (WGS) entry which is preliminary data.</text>
</comment>
<name>A0A177AUZ5_9BILA</name>
<gene>
    <name evidence="1" type="ORF">A3Q56_07256</name>
</gene>
<organism evidence="1 2">
    <name type="scientific">Intoshia linei</name>
    <dbReference type="NCBI Taxonomy" id="1819745"/>
    <lineage>
        <taxon>Eukaryota</taxon>
        <taxon>Metazoa</taxon>
        <taxon>Spiralia</taxon>
        <taxon>Lophotrochozoa</taxon>
        <taxon>Mesozoa</taxon>
        <taxon>Orthonectida</taxon>
        <taxon>Rhopaluridae</taxon>
        <taxon>Intoshia</taxon>
    </lineage>
</organism>
<protein>
    <submittedName>
        <fullName evidence="1">Uncharacterized protein</fullName>
    </submittedName>
</protein>
<evidence type="ECO:0000313" key="1">
    <source>
        <dbReference type="EMBL" id="OAF65034.1"/>
    </source>
</evidence>
<proteinExistence type="predicted"/>
<keyword evidence="2" id="KW-1185">Reference proteome</keyword>
<sequence length="82" mass="9506">MLKDTFGINGLLNYLMMSEGTVNERFKFDCCIECALSDKTKLSPIEYPGSKWEMLGIDLVRPMNYLPFDKRYGITLVDHYSK</sequence>